<feature type="domain" description="Ig-like" evidence="8">
    <location>
        <begin position="247"/>
        <end position="341"/>
    </location>
</feature>
<keyword evidence="2 6" id="KW-0472">Membrane</keyword>
<evidence type="ECO:0000256" key="6">
    <source>
        <dbReference type="SAM" id="Phobius"/>
    </source>
</evidence>
<keyword evidence="3" id="KW-1015">Disulfide bond</keyword>
<comment type="subcellular location">
    <subcellularLocation>
        <location evidence="1">Membrane</location>
        <topology evidence="1">Single-pass type I membrane protein</topology>
    </subcellularLocation>
</comment>
<dbReference type="InterPro" id="IPR051275">
    <property type="entry name" value="Cell_adhesion_signaling"/>
</dbReference>
<evidence type="ECO:0000256" key="5">
    <source>
        <dbReference type="ARBA" id="ARBA00023319"/>
    </source>
</evidence>
<dbReference type="InterPro" id="IPR003599">
    <property type="entry name" value="Ig_sub"/>
</dbReference>
<feature type="chain" id="PRO_5024443526" evidence="7">
    <location>
        <begin position="22"/>
        <end position="445"/>
    </location>
</feature>
<dbReference type="InterPro" id="IPR007110">
    <property type="entry name" value="Ig-like_dom"/>
</dbReference>
<dbReference type="GO" id="GO:0005911">
    <property type="term" value="C:cell-cell junction"/>
    <property type="evidence" value="ECO:0007669"/>
    <property type="project" value="TreeGrafter"/>
</dbReference>
<proteinExistence type="predicted"/>
<evidence type="ECO:0000259" key="8">
    <source>
        <dbReference type="PROSITE" id="PS50835"/>
    </source>
</evidence>
<keyword evidence="6" id="KW-1133">Transmembrane helix</keyword>
<keyword evidence="5" id="KW-0393">Immunoglobulin domain</keyword>
<keyword evidence="7" id="KW-0732">Signal</keyword>
<dbReference type="WBParaSite" id="MCU_001061-RA">
    <property type="protein sequence ID" value="MCU_001061-RA"/>
    <property type="gene ID" value="MCU_001061"/>
</dbReference>
<evidence type="ECO:0000313" key="9">
    <source>
        <dbReference type="WBParaSite" id="MCU_001061-RA"/>
    </source>
</evidence>
<keyword evidence="4" id="KW-0325">Glycoprotein</keyword>
<keyword evidence="6" id="KW-0812">Transmembrane</keyword>
<dbReference type="InterPro" id="IPR013098">
    <property type="entry name" value="Ig_I-set"/>
</dbReference>
<organism evidence="9">
    <name type="scientific">Mesocestoides corti</name>
    <name type="common">Flatworm</name>
    <dbReference type="NCBI Taxonomy" id="53468"/>
    <lineage>
        <taxon>Eukaryota</taxon>
        <taxon>Metazoa</taxon>
        <taxon>Spiralia</taxon>
        <taxon>Lophotrochozoa</taxon>
        <taxon>Platyhelminthes</taxon>
        <taxon>Cestoda</taxon>
        <taxon>Eucestoda</taxon>
        <taxon>Cyclophyllidea</taxon>
        <taxon>Mesocestoididae</taxon>
        <taxon>Mesocestoides</taxon>
    </lineage>
</organism>
<dbReference type="Gene3D" id="2.60.40.10">
    <property type="entry name" value="Immunoglobulins"/>
    <property type="match status" value="2"/>
</dbReference>
<dbReference type="InterPro" id="IPR036179">
    <property type="entry name" value="Ig-like_dom_sf"/>
</dbReference>
<dbReference type="SUPFAM" id="SSF48726">
    <property type="entry name" value="Immunoglobulin"/>
    <property type="match status" value="2"/>
</dbReference>
<evidence type="ECO:0000256" key="7">
    <source>
        <dbReference type="SAM" id="SignalP"/>
    </source>
</evidence>
<dbReference type="AlphaFoldDB" id="A0A5K3EJJ2"/>
<sequence>MVWLSTSVPLFFLLMIIGCESYNLRITVLDMDGNEKSLPDVAIRVAASVSFICRGNNVKKNELIWKKASFNSQDYLAVQQSKLVVIDSADGESKLTLTETSFDKAGIYQCQTSLYSARINLHVYGIVDSGGTDVKSTQMTKDFHRISITYNVPDLSTNPSAFCKFQVGQNGVNFATVRWYGEGLKLYRNLFQISESKDSFTGIIYSNLTMRISSKSVRQELFGPYECSFNILPGSSVKQEVFFRITPILVLRPSAETVYEGNAYNLTCEIIAYPRAQTGDITWQRNNQPLWVEDPLTGRLAASPTYDPEGRVHLLSVHSHHDTLSFSHLEAVDRAVYVCSVKTTVGNNSCGVFVRVKSAKSTFWPLLGIGVELIVLTAFILIYERKRRIVKFKPEPPAFNDRQAAGPPKAALRDSGHSVVTASTCSRLLTGRNVRKGSKLVYLPS</sequence>
<reference evidence="9" key="1">
    <citation type="submission" date="2019-11" db="UniProtKB">
        <authorList>
            <consortium name="WormBaseParasite"/>
        </authorList>
    </citation>
    <scope>IDENTIFICATION</scope>
</reference>
<evidence type="ECO:0000256" key="1">
    <source>
        <dbReference type="ARBA" id="ARBA00004479"/>
    </source>
</evidence>
<name>A0A5K3EJJ2_MESCO</name>
<evidence type="ECO:0000256" key="4">
    <source>
        <dbReference type="ARBA" id="ARBA00023180"/>
    </source>
</evidence>
<dbReference type="PANTHER" id="PTHR11640:SF164">
    <property type="entry name" value="MAM DOMAIN-CONTAINING GLYCOSYLPHOSPHATIDYLINOSITOL ANCHOR PROTEIN 1"/>
    <property type="match status" value="1"/>
</dbReference>
<dbReference type="GO" id="GO:0098609">
    <property type="term" value="P:cell-cell adhesion"/>
    <property type="evidence" value="ECO:0007669"/>
    <property type="project" value="TreeGrafter"/>
</dbReference>
<feature type="transmembrane region" description="Helical" evidence="6">
    <location>
        <begin position="363"/>
        <end position="383"/>
    </location>
</feature>
<feature type="signal peptide" evidence="7">
    <location>
        <begin position="1"/>
        <end position="21"/>
    </location>
</feature>
<protein>
    <submittedName>
        <fullName evidence="9">Basigin</fullName>
    </submittedName>
</protein>
<dbReference type="InterPro" id="IPR013783">
    <property type="entry name" value="Ig-like_fold"/>
</dbReference>
<dbReference type="SMART" id="SM00409">
    <property type="entry name" value="IG"/>
    <property type="match status" value="2"/>
</dbReference>
<evidence type="ECO:0000256" key="2">
    <source>
        <dbReference type="ARBA" id="ARBA00023136"/>
    </source>
</evidence>
<dbReference type="GO" id="GO:0050839">
    <property type="term" value="F:cell adhesion molecule binding"/>
    <property type="evidence" value="ECO:0007669"/>
    <property type="project" value="TreeGrafter"/>
</dbReference>
<dbReference type="PANTHER" id="PTHR11640">
    <property type="entry name" value="NEPHRIN"/>
    <property type="match status" value="1"/>
</dbReference>
<accession>A0A5K3EJJ2</accession>
<evidence type="ECO:0000256" key="3">
    <source>
        <dbReference type="ARBA" id="ARBA00023157"/>
    </source>
</evidence>
<feature type="domain" description="Ig-like" evidence="8">
    <location>
        <begin position="9"/>
        <end position="120"/>
    </location>
</feature>
<dbReference type="PROSITE" id="PS50835">
    <property type="entry name" value="IG_LIKE"/>
    <property type="match status" value="2"/>
</dbReference>
<dbReference type="Pfam" id="PF07679">
    <property type="entry name" value="I-set"/>
    <property type="match status" value="1"/>
</dbReference>
<dbReference type="GO" id="GO:0005886">
    <property type="term" value="C:plasma membrane"/>
    <property type="evidence" value="ECO:0007669"/>
    <property type="project" value="TreeGrafter"/>
</dbReference>